<dbReference type="InterPro" id="IPR033844">
    <property type="entry name" value="ASRGL1_meta"/>
</dbReference>
<feature type="binding site" evidence="10">
    <location>
        <begin position="222"/>
        <end position="225"/>
    </location>
    <ligand>
        <name>substrate</name>
    </ligand>
</feature>
<evidence type="ECO:0000256" key="8">
    <source>
        <dbReference type="ARBA" id="ARBA00061780"/>
    </source>
</evidence>
<dbReference type="GO" id="GO:0008798">
    <property type="term" value="F:beta-aspartyl-peptidase activity"/>
    <property type="evidence" value="ECO:0007669"/>
    <property type="project" value="UniProtKB-EC"/>
</dbReference>
<reference evidence="12 13" key="1">
    <citation type="journal article" date="2021" name="BMC Biol.">
        <title>Horizontally acquired antibacterial genes associated with adaptive radiation of ladybird beetles.</title>
        <authorList>
            <person name="Li H.S."/>
            <person name="Tang X.F."/>
            <person name="Huang Y.H."/>
            <person name="Xu Z.Y."/>
            <person name="Chen M.L."/>
            <person name="Du X.Y."/>
            <person name="Qiu B.Y."/>
            <person name="Chen P.T."/>
            <person name="Zhang W."/>
            <person name="Slipinski A."/>
            <person name="Escalona H.E."/>
            <person name="Waterhouse R.M."/>
            <person name="Zwick A."/>
            <person name="Pang H."/>
        </authorList>
    </citation>
    <scope>NUCLEOTIDE SEQUENCE [LARGE SCALE GENOMIC DNA]</scope>
    <source>
        <strain evidence="12">SYSU2018</strain>
    </source>
</reference>
<proteinExistence type="inferred from homology"/>
<dbReference type="InterPro" id="IPR000246">
    <property type="entry name" value="Peptidase_T2"/>
</dbReference>
<evidence type="ECO:0000256" key="10">
    <source>
        <dbReference type="PIRSR" id="PIRSR600246-2"/>
    </source>
</evidence>
<dbReference type="Proteomes" id="UP001516400">
    <property type="component" value="Unassembled WGS sequence"/>
</dbReference>
<dbReference type="EMBL" id="JABFTP020000062">
    <property type="protein sequence ID" value="KAL3274416.1"/>
    <property type="molecule type" value="Genomic_DNA"/>
</dbReference>
<dbReference type="PANTHER" id="PTHR10188">
    <property type="entry name" value="L-ASPARAGINASE"/>
    <property type="match status" value="1"/>
</dbReference>
<evidence type="ECO:0000256" key="6">
    <source>
        <dbReference type="ARBA" id="ARBA00049366"/>
    </source>
</evidence>
<accession>A0ABD2N6Q3</accession>
<comment type="subunit">
    <text evidence="8">Heterodimer of an alpha and beta chain produced by autocleavage.</text>
</comment>
<dbReference type="AlphaFoldDB" id="A0ABD2N6Q3"/>
<feature type="site" description="Cleavage; by autolysis" evidence="11">
    <location>
        <begin position="170"/>
        <end position="171"/>
    </location>
</feature>
<dbReference type="Gene3D" id="3.60.20.30">
    <property type="entry name" value="(Glycosyl)asparaginase"/>
    <property type="match status" value="1"/>
</dbReference>
<evidence type="ECO:0000256" key="2">
    <source>
        <dbReference type="ARBA" id="ARBA00010872"/>
    </source>
</evidence>
<evidence type="ECO:0008006" key="14">
    <source>
        <dbReference type="Google" id="ProtNLM"/>
    </source>
</evidence>
<keyword evidence="3" id="KW-0645">Protease</keyword>
<dbReference type="SUPFAM" id="SSF56235">
    <property type="entry name" value="N-terminal nucleophile aminohydrolases (Ntn hydrolases)"/>
    <property type="match status" value="1"/>
</dbReference>
<keyword evidence="13" id="KW-1185">Reference proteome</keyword>
<sequence length="312" mass="32888">MEPIILVHGGAGNIRDWRVLPKIEGVKTAAKVAYEILEKGGNALDAVEQAVRILEDDESMNAGRGSVLNEDGEVAMDACIMDGQTLDAGSVAVVKDIAHPITLARLVMEKTPHTFLAGHGANRFAKENGMKILSPGSLVTKDALYALEYFKKHGGIQGDCGDIENPGEVGTVGAVAIDCRGHVAAATSTGGLNGKMEGRVGDTPQIGGGTYADDETGAASATGHGESIMKFCVTHSIITAIRNNLDPQEATDSVLNRMTEKLKQTAGAISISKTGDIGIGMTTKRMPWAYRKGNTLFYGIEQGKQHSEVLVE</sequence>
<evidence type="ECO:0000256" key="5">
    <source>
        <dbReference type="ARBA" id="ARBA00022813"/>
    </source>
</evidence>
<evidence type="ECO:0000256" key="1">
    <source>
        <dbReference type="ARBA" id="ARBA00000306"/>
    </source>
</evidence>
<dbReference type="PANTHER" id="PTHR10188:SF41">
    <property type="entry name" value="ISOASPARTYL PEPTIDASE_L-ASPARAGINASE"/>
    <property type="match status" value="1"/>
</dbReference>
<comment type="caution">
    <text evidence="12">The sequence shown here is derived from an EMBL/GenBank/DDBJ whole genome shotgun (WGS) entry which is preliminary data.</text>
</comment>
<comment type="function">
    <text evidence="7">Has both L-asparaginase and beta-aspartyl peptidase activity. Does not have aspartylglucosaminidase activity and is inactive toward GlcNAc-L-Asn. Likewise, has no activity toward glutamine.</text>
</comment>
<keyword evidence="5" id="KW-0068">Autocatalytic cleavage</keyword>
<protein>
    <recommendedName>
        <fullName evidence="14">Asparaginase</fullName>
    </recommendedName>
</protein>
<feature type="active site" description="Nucleophile" evidence="9">
    <location>
        <position position="171"/>
    </location>
</feature>
<comment type="catalytic activity">
    <reaction evidence="6">
        <text>L-asparagine + H2O = L-aspartate + NH4(+)</text>
        <dbReference type="Rhea" id="RHEA:21016"/>
        <dbReference type="ChEBI" id="CHEBI:15377"/>
        <dbReference type="ChEBI" id="CHEBI:28938"/>
        <dbReference type="ChEBI" id="CHEBI:29991"/>
        <dbReference type="ChEBI" id="CHEBI:58048"/>
        <dbReference type="EC" id="3.5.1.1"/>
    </reaction>
</comment>
<feature type="binding site" evidence="10">
    <location>
        <begin position="199"/>
        <end position="202"/>
    </location>
    <ligand>
        <name>substrate</name>
    </ligand>
</feature>
<keyword evidence="4" id="KW-0378">Hydrolase</keyword>
<dbReference type="CDD" id="cd04702">
    <property type="entry name" value="ASRGL1_like"/>
    <property type="match status" value="1"/>
</dbReference>
<evidence type="ECO:0000256" key="4">
    <source>
        <dbReference type="ARBA" id="ARBA00022801"/>
    </source>
</evidence>
<dbReference type="GO" id="GO:0006508">
    <property type="term" value="P:proteolysis"/>
    <property type="evidence" value="ECO:0007669"/>
    <property type="project" value="UniProtKB-KW"/>
</dbReference>
<name>A0ABD2N6Q3_9CUCU</name>
<gene>
    <name evidence="12" type="ORF">HHI36_015807</name>
</gene>
<evidence type="ECO:0000256" key="3">
    <source>
        <dbReference type="ARBA" id="ARBA00022670"/>
    </source>
</evidence>
<evidence type="ECO:0000256" key="9">
    <source>
        <dbReference type="PIRSR" id="PIRSR600246-1"/>
    </source>
</evidence>
<dbReference type="GO" id="GO:0004067">
    <property type="term" value="F:asparaginase activity"/>
    <property type="evidence" value="ECO:0007669"/>
    <property type="project" value="UniProtKB-EC"/>
</dbReference>
<evidence type="ECO:0000256" key="7">
    <source>
        <dbReference type="ARBA" id="ARBA00054922"/>
    </source>
</evidence>
<evidence type="ECO:0000256" key="11">
    <source>
        <dbReference type="PIRSR" id="PIRSR600246-3"/>
    </source>
</evidence>
<organism evidence="12 13">
    <name type="scientific">Cryptolaemus montrouzieri</name>
    <dbReference type="NCBI Taxonomy" id="559131"/>
    <lineage>
        <taxon>Eukaryota</taxon>
        <taxon>Metazoa</taxon>
        <taxon>Ecdysozoa</taxon>
        <taxon>Arthropoda</taxon>
        <taxon>Hexapoda</taxon>
        <taxon>Insecta</taxon>
        <taxon>Pterygota</taxon>
        <taxon>Neoptera</taxon>
        <taxon>Endopterygota</taxon>
        <taxon>Coleoptera</taxon>
        <taxon>Polyphaga</taxon>
        <taxon>Cucujiformia</taxon>
        <taxon>Coccinelloidea</taxon>
        <taxon>Coccinellidae</taxon>
        <taxon>Scymninae</taxon>
        <taxon>Scymnini</taxon>
        <taxon>Cryptolaemus</taxon>
    </lineage>
</organism>
<evidence type="ECO:0000313" key="13">
    <source>
        <dbReference type="Proteomes" id="UP001516400"/>
    </source>
</evidence>
<evidence type="ECO:0000313" key="12">
    <source>
        <dbReference type="EMBL" id="KAL3274416.1"/>
    </source>
</evidence>
<comment type="similarity">
    <text evidence="2">Belongs to the Ntn-hydrolase family.</text>
</comment>
<comment type="catalytic activity">
    <reaction evidence="1">
        <text>Cleavage of a beta-linked Asp residue from the N-terminus of a polypeptide.</text>
        <dbReference type="EC" id="3.4.19.5"/>
    </reaction>
</comment>
<dbReference type="FunFam" id="3.60.20.30:FF:000001">
    <property type="entry name" value="Isoaspartyl peptidase/L-asparaginase"/>
    <property type="match status" value="1"/>
</dbReference>
<dbReference type="InterPro" id="IPR029055">
    <property type="entry name" value="Ntn_hydrolases_N"/>
</dbReference>
<dbReference type="Pfam" id="PF01112">
    <property type="entry name" value="Asparaginase_2"/>
    <property type="match status" value="1"/>
</dbReference>